<dbReference type="AlphaFoldDB" id="A0A4Q8QLL2"/>
<dbReference type="Pfam" id="PF14534">
    <property type="entry name" value="DUF4440"/>
    <property type="match status" value="1"/>
</dbReference>
<accession>A0A4Q8QLL2</accession>
<dbReference type="OrthoDB" id="1155228at2"/>
<gene>
    <name evidence="2" type="ORF">EW142_04995</name>
</gene>
<evidence type="ECO:0000313" key="2">
    <source>
        <dbReference type="EMBL" id="TAI49156.1"/>
    </source>
</evidence>
<proteinExistence type="predicted"/>
<feature type="domain" description="DUF4440" evidence="1">
    <location>
        <begin position="39"/>
        <end position="147"/>
    </location>
</feature>
<organism evidence="2 3">
    <name type="scientific">Flagellimonas allohymeniacidonis</name>
    <dbReference type="NCBI Taxonomy" id="2517819"/>
    <lineage>
        <taxon>Bacteria</taxon>
        <taxon>Pseudomonadati</taxon>
        <taxon>Bacteroidota</taxon>
        <taxon>Flavobacteriia</taxon>
        <taxon>Flavobacteriales</taxon>
        <taxon>Flavobacteriaceae</taxon>
        <taxon>Flagellimonas</taxon>
    </lineage>
</organism>
<evidence type="ECO:0000259" key="1">
    <source>
        <dbReference type="Pfam" id="PF14534"/>
    </source>
</evidence>
<keyword evidence="3" id="KW-1185">Reference proteome</keyword>
<dbReference type="InterPro" id="IPR032710">
    <property type="entry name" value="NTF2-like_dom_sf"/>
</dbReference>
<dbReference type="InterPro" id="IPR027843">
    <property type="entry name" value="DUF4440"/>
</dbReference>
<reference evidence="2 3" key="1">
    <citation type="submission" date="2019-02" db="EMBL/GenBank/DDBJ databases">
        <title>Draft genome sequence of Muricauda sp. 176CP4-71.</title>
        <authorList>
            <person name="Park J.-S."/>
        </authorList>
    </citation>
    <scope>NUCLEOTIDE SEQUENCE [LARGE SCALE GENOMIC DNA]</scope>
    <source>
        <strain evidence="2 3">176CP4-71</strain>
    </source>
</reference>
<sequence>MNKSTIMLLGLFLLCVLSCGRNDTKSNDQNEEEVLLLALQKFNTAFADGDVTTLSSMITDKYLHTNATSKAIQKENWLSYLQKREVEITSGLIETLNYEMDEVALTFYGDAALVTARIKTEVRKNDSISTSQYRVTHLWVKENGQWKRAGFHDTRID</sequence>
<dbReference type="EMBL" id="SGIU01000001">
    <property type="protein sequence ID" value="TAI49156.1"/>
    <property type="molecule type" value="Genomic_DNA"/>
</dbReference>
<dbReference type="Gene3D" id="3.10.450.50">
    <property type="match status" value="1"/>
</dbReference>
<dbReference type="Proteomes" id="UP000291981">
    <property type="component" value="Unassembled WGS sequence"/>
</dbReference>
<dbReference type="RefSeq" id="WP_130610525.1">
    <property type="nucleotide sequence ID" value="NZ_SGIU01000001.1"/>
</dbReference>
<protein>
    <submittedName>
        <fullName evidence="2">Nuclear transport factor 2 family protein</fullName>
    </submittedName>
</protein>
<dbReference type="SUPFAM" id="SSF54427">
    <property type="entry name" value="NTF2-like"/>
    <property type="match status" value="1"/>
</dbReference>
<comment type="caution">
    <text evidence="2">The sequence shown here is derived from an EMBL/GenBank/DDBJ whole genome shotgun (WGS) entry which is preliminary data.</text>
</comment>
<name>A0A4Q8QLL2_9FLAO</name>
<evidence type="ECO:0000313" key="3">
    <source>
        <dbReference type="Proteomes" id="UP000291981"/>
    </source>
</evidence>